<dbReference type="AlphaFoldDB" id="A0AAV5QKJ0"/>
<sequence>MFANTLLYLLLSACLLFSTMSAPVVETQPVTITSKKDYHEAPNSILPVTQGARVARTLVLRESIGNLVTLDSKDGFPVAFSEYYIDGYNTGDPVLILLNISSTWRNIKNSEDGKISFSIRTGDHQPRDHVNFNYPGGIASSTSGSPRISLKGKIVPMKIDDPIELAKLEIKFTKRHPDAKFWLPGSKISAHGGFWAKVEIESIYFIGGFGDRAFIGAIPVDLYHESKPLDDAELSELMEGISLNDKKFQGLVDSYQVPHHVGLEL</sequence>
<name>A0AAV5QKJ0_9ASCO</name>
<keyword evidence="1" id="KW-0732">Signal</keyword>
<accession>A0AAV5QKJ0</accession>
<keyword evidence="4" id="KW-1185">Reference proteome</keyword>
<dbReference type="InterPro" id="IPR012349">
    <property type="entry name" value="Split_barrel_FMN-bd"/>
</dbReference>
<dbReference type="PANTHER" id="PTHR37273">
    <property type="entry name" value="CHROMOSOME 8, WHOLE GENOME SHOTGUN SEQUENCE"/>
    <property type="match status" value="1"/>
</dbReference>
<dbReference type="RefSeq" id="XP_064852025.1">
    <property type="nucleotide sequence ID" value="XM_064995953.1"/>
</dbReference>
<organism evidence="3 4">
    <name type="scientific">Saccharomycopsis crataegensis</name>
    <dbReference type="NCBI Taxonomy" id="43959"/>
    <lineage>
        <taxon>Eukaryota</taxon>
        <taxon>Fungi</taxon>
        <taxon>Dikarya</taxon>
        <taxon>Ascomycota</taxon>
        <taxon>Saccharomycotina</taxon>
        <taxon>Saccharomycetes</taxon>
        <taxon>Saccharomycopsidaceae</taxon>
        <taxon>Saccharomycopsis</taxon>
    </lineage>
</organism>
<evidence type="ECO:0000256" key="1">
    <source>
        <dbReference type="SAM" id="SignalP"/>
    </source>
</evidence>
<feature type="signal peptide" evidence="1">
    <location>
        <begin position="1"/>
        <end position="21"/>
    </location>
</feature>
<dbReference type="Gene3D" id="2.30.110.10">
    <property type="entry name" value="Electron Transport, Fmn-binding Protein, Chain A"/>
    <property type="match status" value="1"/>
</dbReference>
<gene>
    <name evidence="3" type="ORF">DASC09_023500</name>
</gene>
<evidence type="ECO:0000259" key="2">
    <source>
        <dbReference type="Pfam" id="PF13883"/>
    </source>
</evidence>
<feature type="chain" id="PRO_5043697366" description="CREG-like beta-barrel domain-containing protein" evidence="1">
    <location>
        <begin position="22"/>
        <end position="265"/>
    </location>
</feature>
<protein>
    <recommendedName>
        <fullName evidence="2">CREG-like beta-barrel domain-containing protein</fullName>
    </recommendedName>
</protein>
<feature type="domain" description="CREG-like beta-barrel" evidence="2">
    <location>
        <begin position="48"/>
        <end position="225"/>
    </location>
</feature>
<dbReference type="Proteomes" id="UP001360560">
    <property type="component" value="Unassembled WGS sequence"/>
</dbReference>
<comment type="caution">
    <text evidence="3">The sequence shown here is derived from an EMBL/GenBank/DDBJ whole genome shotgun (WGS) entry which is preliminary data.</text>
</comment>
<dbReference type="Pfam" id="PF13883">
    <property type="entry name" value="CREG_beta-barrel"/>
    <property type="match status" value="1"/>
</dbReference>
<dbReference type="EMBL" id="BTFZ01000004">
    <property type="protein sequence ID" value="GMM35025.1"/>
    <property type="molecule type" value="Genomic_DNA"/>
</dbReference>
<dbReference type="SUPFAM" id="SSF50475">
    <property type="entry name" value="FMN-binding split barrel"/>
    <property type="match status" value="1"/>
</dbReference>
<evidence type="ECO:0000313" key="4">
    <source>
        <dbReference type="Proteomes" id="UP001360560"/>
    </source>
</evidence>
<dbReference type="GeneID" id="90073004"/>
<dbReference type="InterPro" id="IPR055343">
    <property type="entry name" value="CREG_beta-barrel"/>
</dbReference>
<evidence type="ECO:0000313" key="3">
    <source>
        <dbReference type="EMBL" id="GMM35025.1"/>
    </source>
</evidence>
<reference evidence="3 4" key="1">
    <citation type="journal article" date="2023" name="Elife">
        <title>Identification of key yeast species and microbe-microbe interactions impacting larval growth of Drosophila in the wild.</title>
        <authorList>
            <person name="Mure A."/>
            <person name="Sugiura Y."/>
            <person name="Maeda R."/>
            <person name="Honda K."/>
            <person name="Sakurai N."/>
            <person name="Takahashi Y."/>
            <person name="Watada M."/>
            <person name="Katoh T."/>
            <person name="Gotoh A."/>
            <person name="Gotoh Y."/>
            <person name="Taniguchi I."/>
            <person name="Nakamura K."/>
            <person name="Hayashi T."/>
            <person name="Katayama T."/>
            <person name="Uemura T."/>
            <person name="Hattori Y."/>
        </authorList>
    </citation>
    <scope>NUCLEOTIDE SEQUENCE [LARGE SCALE GENOMIC DNA]</scope>
    <source>
        <strain evidence="3 4">SC-9</strain>
    </source>
</reference>
<proteinExistence type="predicted"/>
<dbReference type="PANTHER" id="PTHR37273:SF1">
    <property type="entry name" value="ADL397C-AP"/>
    <property type="match status" value="1"/>
</dbReference>